<dbReference type="PROSITE" id="PS51208">
    <property type="entry name" value="AUTOTRANSPORTER"/>
    <property type="match status" value="1"/>
</dbReference>
<name>A0ABT3MYA3_9GAMM</name>
<dbReference type="SMART" id="SM00869">
    <property type="entry name" value="Autotransporter"/>
    <property type="match status" value="1"/>
</dbReference>
<proteinExistence type="predicted"/>
<gene>
    <name evidence="3" type="ORF">NX722_17355</name>
</gene>
<dbReference type="SUPFAM" id="SSF103515">
    <property type="entry name" value="Autotransporter"/>
    <property type="match status" value="1"/>
</dbReference>
<dbReference type="Proteomes" id="UP001209854">
    <property type="component" value="Unassembled WGS sequence"/>
</dbReference>
<organism evidence="3 4">
    <name type="scientific">Endozoicomonas gorgoniicola</name>
    <dbReference type="NCBI Taxonomy" id="1234144"/>
    <lineage>
        <taxon>Bacteria</taxon>
        <taxon>Pseudomonadati</taxon>
        <taxon>Pseudomonadota</taxon>
        <taxon>Gammaproteobacteria</taxon>
        <taxon>Oceanospirillales</taxon>
        <taxon>Endozoicomonadaceae</taxon>
        <taxon>Endozoicomonas</taxon>
    </lineage>
</organism>
<accession>A0ABT3MYA3</accession>
<comment type="caution">
    <text evidence="3">The sequence shown here is derived from an EMBL/GenBank/DDBJ whole genome shotgun (WGS) entry which is preliminary data.</text>
</comment>
<dbReference type="Pfam" id="PF03797">
    <property type="entry name" value="Autotransporter"/>
    <property type="match status" value="1"/>
</dbReference>
<feature type="signal peptide" evidence="1">
    <location>
        <begin position="1"/>
        <end position="17"/>
    </location>
</feature>
<evidence type="ECO:0000256" key="1">
    <source>
        <dbReference type="SAM" id="SignalP"/>
    </source>
</evidence>
<dbReference type="InterPro" id="IPR005546">
    <property type="entry name" value="Autotransporte_beta"/>
</dbReference>
<feature type="chain" id="PRO_5045092531" evidence="1">
    <location>
        <begin position="18"/>
        <end position="773"/>
    </location>
</feature>
<evidence type="ECO:0000259" key="2">
    <source>
        <dbReference type="PROSITE" id="PS51208"/>
    </source>
</evidence>
<keyword evidence="4" id="KW-1185">Reference proteome</keyword>
<dbReference type="Gene3D" id="2.40.128.130">
    <property type="entry name" value="Autotransporter beta-domain"/>
    <property type="match status" value="1"/>
</dbReference>
<dbReference type="InterPro" id="IPR036709">
    <property type="entry name" value="Autotransporte_beta_dom_sf"/>
</dbReference>
<reference evidence="3 4" key="1">
    <citation type="submission" date="2022-10" db="EMBL/GenBank/DDBJ databases">
        <title>High-quality genome sequences of two octocoral-associated bacteria, Endozoicomonas euniceicola EF212 and Endozoicomonas gorgoniicola PS125.</title>
        <authorList>
            <person name="Chiou Y.-J."/>
            <person name="Chen Y.-H."/>
        </authorList>
    </citation>
    <scope>NUCLEOTIDE SEQUENCE [LARGE SCALE GENOMIC DNA]</scope>
    <source>
        <strain evidence="3 4">PS125</strain>
    </source>
</reference>
<feature type="domain" description="Autotransporter" evidence="2">
    <location>
        <begin position="487"/>
        <end position="773"/>
    </location>
</feature>
<sequence>MHKITPLLLSVFVSVNAAALSSSAYGSTTIISSDGDSKVPTDVYADDTDQYNYIIDVNGKGRFFITGARVVNDSTAGIAAILLKSSTDTYSIILEPGYFFSSSIRSSGAIDGLLISDTLPTAGTIKIGEILLNDSVSVDQGIAVHIKDKLSDGAVIVGSKGRLTGNNTLIKTTEHGYLPNLVIRGELKTTGTYAIDLSEGMGAGNVIIESGLIEGNIKGPSSADDLLNLNGGTVDGTVEGFENIQINTASTVVLTNDVIGSNEMDVRGGVSFFKPDSGGQQQVSGNISLIGNSYMEVLVGVDDLVNPALKVAGDITLDKDAEIYVVMSKDDYDNNRVLDNVKVFQADNVELTATADSIDAFIGTPFLHKIYNQFYQDGLVTVSITPKSITEVVKDLNTGQSSEEALTSILDNLATDSSGGSSDLYARLLPIRTAEDMAEFASENRVNNADITQEVNITLMNTAITQVLRRLSAPRQEAAKKGMAYGDGLSADGFWLQAIGTDIKQSSRKNTTGGKIFGYDASLDGFTLGIESSKEDYTYGGAVTLVNAHVEKDGVSDTSRIRNYQFSAYSRWEHESRFVDSVFNYGQSSHKRHRYIDVQGFSGLPLVADFNSQHYGVRVLGGYDLSYRGIDLQPMIGFNYEMVRTDKYKEKDPGNINLAQSVEDQKYQRIEVGAGITVSKTFAMAKGEIEPYVSTMVWHDLKGQRIETTARFTGGGAESFVSRGADPVRTSYQASLGVVYRRDDRLTFFAGYELGKKLDYTYNSYSAAMKYKF</sequence>
<protein>
    <submittedName>
        <fullName evidence="3">Autotransporter outer membrane beta-barrel domain-containing protein</fullName>
    </submittedName>
</protein>
<evidence type="ECO:0000313" key="4">
    <source>
        <dbReference type="Proteomes" id="UP001209854"/>
    </source>
</evidence>
<keyword evidence="1" id="KW-0732">Signal</keyword>
<dbReference type="EMBL" id="JAPFCC010000001">
    <property type="protein sequence ID" value="MCW7554355.1"/>
    <property type="molecule type" value="Genomic_DNA"/>
</dbReference>
<evidence type="ECO:0000313" key="3">
    <source>
        <dbReference type="EMBL" id="MCW7554355.1"/>
    </source>
</evidence>
<dbReference type="RefSeq" id="WP_262564098.1">
    <property type="nucleotide sequence ID" value="NZ_JAPFCC010000001.1"/>
</dbReference>